<dbReference type="PANTHER" id="PTHR13929">
    <property type="entry name" value="1,4-DIHYDROXY-2-NAPHTHOATE OCTAPRENYLTRANSFERASE"/>
    <property type="match status" value="1"/>
</dbReference>
<evidence type="ECO:0000256" key="8">
    <source>
        <dbReference type="HAMAP-Rule" id="MF_01937"/>
    </source>
</evidence>
<feature type="transmembrane region" description="Helical" evidence="8">
    <location>
        <begin position="178"/>
        <end position="197"/>
    </location>
</feature>
<comment type="function">
    <text evidence="8">Conversion of 1,4-dihydroxy-2-naphthoate (DHNA) to demethylmenaquinone (DMK).</text>
</comment>
<feature type="transmembrane region" description="Helical" evidence="8">
    <location>
        <begin position="125"/>
        <end position="141"/>
    </location>
</feature>
<evidence type="ECO:0000256" key="5">
    <source>
        <dbReference type="ARBA" id="ARBA00022692"/>
    </source>
</evidence>
<dbReference type="PIRSF" id="PIRSF005355">
    <property type="entry name" value="UBIAD1"/>
    <property type="match status" value="1"/>
</dbReference>
<comment type="catalytic activity">
    <reaction evidence="8">
        <text>an all-trans-polyprenyl diphosphate + 1,4-dihydroxy-2-naphthoate + H(+) = a 2-demethylmenaquinol + CO2 + diphosphate</text>
        <dbReference type="Rhea" id="RHEA:26478"/>
        <dbReference type="Rhea" id="RHEA-COMP:9563"/>
        <dbReference type="Rhea" id="RHEA-COMP:9564"/>
        <dbReference type="ChEBI" id="CHEBI:11173"/>
        <dbReference type="ChEBI" id="CHEBI:15378"/>
        <dbReference type="ChEBI" id="CHEBI:16526"/>
        <dbReference type="ChEBI" id="CHEBI:33019"/>
        <dbReference type="ChEBI" id="CHEBI:55437"/>
        <dbReference type="ChEBI" id="CHEBI:58914"/>
        <dbReference type="EC" id="2.5.1.74"/>
    </reaction>
</comment>
<dbReference type="InterPro" id="IPR026046">
    <property type="entry name" value="UBIAD1"/>
</dbReference>
<comment type="pathway">
    <text evidence="8">Quinol/quinone metabolism; menaquinone biosynthesis; menaquinol from 1,4-dihydroxy-2-naphthoate: step 1/2.</text>
</comment>
<evidence type="ECO:0000256" key="6">
    <source>
        <dbReference type="ARBA" id="ARBA00022989"/>
    </source>
</evidence>
<comment type="subcellular location">
    <subcellularLocation>
        <location evidence="8">Cell membrane</location>
        <topology evidence="8">Multi-pass membrane protein</topology>
    </subcellularLocation>
    <subcellularLocation>
        <location evidence="1">Membrane</location>
        <topology evidence="1">Multi-pass membrane protein</topology>
    </subcellularLocation>
</comment>
<evidence type="ECO:0000313" key="10">
    <source>
        <dbReference type="EMBL" id="MDI6451359.1"/>
    </source>
</evidence>
<dbReference type="GO" id="GO:0046428">
    <property type="term" value="F:1,4-dihydroxy-2-naphthoate polyprenyltransferase activity"/>
    <property type="evidence" value="ECO:0007669"/>
    <property type="project" value="UniProtKB-UniRule"/>
</dbReference>
<evidence type="ECO:0000256" key="1">
    <source>
        <dbReference type="ARBA" id="ARBA00004141"/>
    </source>
</evidence>
<dbReference type="Proteomes" id="UP001431776">
    <property type="component" value="Unassembled WGS sequence"/>
</dbReference>
<evidence type="ECO:0000313" key="11">
    <source>
        <dbReference type="Proteomes" id="UP001431776"/>
    </source>
</evidence>
<evidence type="ECO:0000256" key="7">
    <source>
        <dbReference type="ARBA" id="ARBA00023136"/>
    </source>
</evidence>
<dbReference type="InterPro" id="IPR044878">
    <property type="entry name" value="UbiA_sf"/>
</dbReference>
<dbReference type="GO" id="GO:0009234">
    <property type="term" value="P:menaquinone biosynthetic process"/>
    <property type="evidence" value="ECO:0007669"/>
    <property type="project" value="UniProtKB-UniRule"/>
</dbReference>
<feature type="transmembrane region" description="Helical" evidence="8">
    <location>
        <begin position="148"/>
        <end position="172"/>
    </location>
</feature>
<reference evidence="10" key="1">
    <citation type="submission" date="2023-05" db="EMBL/GenBank/DDBJ databases">
        <title>Anaerotaeda fermentans gen. nov., sp. nov., a novel anaerobic planctomycete of the new family within the order Sedimentisphaerales isolated from Taman Peninsula, Russia.</title>
        <authorList>
            <person name="Khomyakova M.A."/>
            <person name="Merkel A.Y."/>
            <person name="Slobodkin A.I."/>
        </authorList>
    </citation>
    <scope>NUCLEOTIDE SEQUENCE</scope>
    <source>
        <strain evidence="10">M17dextr</strain>
    </source>
</reference>
<dbReference type="GO" id="GO:0042371">
    <property type="term" value="P:vitamin K biosynthetic process"/>
    <property type="evidence" value="ECO:0007669"/>
    <property type="project" value="TreeGrafter"/>
</dbReference>
<dbReference type="Pfam" id="PF01040">
    <property type="entry name" value="UbiA"/>
    <property type="match status" value="1"/>
</dbReference>
<keyword evidence="2 8" id="KW-0474">Menaquinone biosynthesis</keyword>
<feature type="transmembrane region" description="Helical" evidence="8">
    <location>
        <begin position="227"/>
        <end position="256"/>
    </location>
</feature>
<feature type="transmembrane region" description="Helical" evidence="8">
    <location>
        <begin position="287"/>
        <end position="307"/>
    </location>
</feature>
<dbReference type="Gene3D" id="1.10.357.140">
    <property type="entry name" value="UbiA prenyltransferase"/>
    <property type="match status" value="1"/>
</dbReference>
<gene>
    <name evidence="8 10" type="primary">menA</name>
    <name evidence="10" type="ORF">QJ522_20020</name>
</gene>
<accession>A0AAW6U6S0</accession>
<organism evidence="10 11">
    <name type="scientific">Anaerobaca lacustris</name>
    <dbReference type="NCBI Taxonomy" id="3044600"/>
    <lineage>
        <taxon>Bacteria</taxon>
        <taxon>Pseudomonadati</taxon>
        <taxon>Planctomycetota</taxon>
        <taxon>Phycisphaerae</taxon>
        <taxon>Sedimentisphaerales</taxon>
        <taxon>Anaerobacaceae</taxon>
        <taxon>Anaerobaca</taxon>
    </lineage>
</organism>
<dbReference type="CDD" id="cd13962">
    <property type="entry name" value="PT_UbiA_UBIAD1"/>
    <property type="match status" value="1"/>
</dbReference>
<keyword evidence="3 8" id="KW-1003">Cell membrane</keyword>
<name>A0AAW6U6S0_9BACT</name>
<evidence type="ECO:0000256" key="3">
    <source>
        <dbReference type="ARBA" id="ARBA00022475"/>
    </source>
</evidence>
<protein>
    <recommendedName>
        <fullName evidence="8 9">1,4-dihydroxy-2-naphthoate octaprenyltransferase</fullName>
        <shortName evidence="8">DHNA-octaprenyltransferase</shortName>
        <ecNumber evidence="8 9">2.5.1.74</ecNumber>
    </recommendedName>
</protein>
<dbReference type="RefSeq" id="WP_349246766.1">
    <property type="nucleotide sequence ID" value="NZ_JASCXX010000034.1"/>
</dbReference>
<sequence length="308" mass="32623">MAEVVAGRAGTWAVWLRAVRAFSFPASIVPVVVGTAMAARSDGAVAWWLVPFVAVASVLMHAGTNLINDFFDYLKGVDTDYSYGGSRVLVEGLLSPRQAFVGALAMFGASCGIGLLFIAVRGWPIFALGVIGLLAGFFYTARPVGYKYFALGDALVFILMGPLMVIGSYFVLTGSYDHAVLIASLPVGCLVAAILAANNMRDIQHDRDAQVRTVASLLGHDRARLEYYGLVGGAYVAVLGMIAGGLVGAWGLLILVTVPLAVRNARRVARSEAERPETIATLDVQTAQLHLAFGLLFALSILLGAVFQ</sequence>
<comment type="caution">
    <text evidence="10">The sequence shown here is derived from an EMBL/GenBank/DDBJ whole genome shotgun (WGS) entry which is preliminary data.</text>
</comment>
<dbReference type="InterPro" id="IPR004657">
    <property type="entry name" value="MenA"/>
</dbReference>
<dbReference type="EC" id="2.5.1.74" evidence="8 9"/>
<keyword evidence="4 8" id="KW-0808">Transferase</keyword>
<dbReference type="InterPro" id="IPR000537">
    <property type="entry name" value="UbiA_prenyltransferase"/>
</dbReference>
<evidence type="ECO:0000256" key="4">
    <source>
        <dbReference type="ARBA" id="ARBA00022679"/>
    </source>
</evidence>
<dbReference type="HAMAP" id="MF_01937">
    <property type="entry name" value="MenA_1"/>
    <property type="match status" value="1"/>
</dbReference>
<feature type="transmembrane region" description="Helical" evidence="8">
    <location>
        <begin position="45"/>
        <end position="67"/>
    </location>
</feature>
<evidence type="ECO:0000256" key="2">
    <source>
        <dbReference type="ARBA" id="ARBA00022428"/>
    </source>
</evidence>
<evidence type="ECO:0000256" key="9">
    <source>
        <dbReference type="NCBIfam" id="TIGR00751"/>
    </source>
</evidence>
<keyword evidence="11" id="KW-1185">Reference proteome</keyword>
<keyword evidence="5 8" id="KW-0812">Transmembrane</keyword>
<comment type="similarity">
    <text evidence="8">Belongs to the MenA family. Type 1 subfamily.</text>
</comment>
<keyword evidence="7 8" id="KW-0472">Membrane</keyword>
<feature type="transmembrane region" description="Helical" evidence="8">
    <location>
        <begin position="21"/>
        <end position="39"/>
    </location>
</feature>
<keyword evidence="6 8" id="KW-1133">Transmembrane helix</keyword>
<dbReference type="AlphaFoldDB" id="A0AAW6U6S0"/>
<dbReference type="GO" id="GO:0005886">
    <property type="term" value="C:plasma membrane"/>
    <property type="evidence" value="ECO:0007669"/>
    <property type="project" value="UniProtKB-SubCell"/>
</dbReference>
<proteinExistence type="inferred from homology"/>
<feature type="transmembrane region" description="Helical" evidence="8">
    <location>
        <begin position="99"/>
        <end position="119"/>
    </location>
</feature>
<dbReference type="PANTHER" id="PTHR13929:SF0">
    <property type="entry name" value="UBIA PRENYLTRANSFERASE DOMAIN-CONTAINING PROTEIN 1"/>
    <property type="match status" value="1"/>
</dbReference>
<dbReference type="EMBL" id="JASCXX010000034">
    <property type="protein sequence ID" value="MDI6451359.1"/>
    <property type="molecule type" value="Genomic_DNA"/>
</dbReference>
<dbReference type="NCBIfam" id="TIGR00751">
    <property type="entry name" value="menA"/>
    <property type="match status" value="1"/>
</dbReference>